<evidence type="ECO:0000256" key="3">
    <source>
        <dbReference type="ARBA" id="ARBA00023295"/>
    </source>
</evidence>
<evidence type="ECO:0000256" key="2">
    <source>
        <dbReference type="ARBA" id="ARBA00022801"/>
    </source>
</evidence>
<name>A0A2Y9C9Z7_9FIRM</name>
<evidence type="ECO:0000256" key="5">
    <source>
        <dbReference type="RuleBase" id="RU003690"/>
    </source>
</evidence>
<dbReference type="EMBL" id="QGDL01000005">
    <property type="protein sequence ID" value="PWJ29914.1"/>
    <property type="molecule type" value="Genomic_DNA"/>
</dbReference>
<dbReference type="GO" id="GO:0016052">
    <property type="term" value="P:carbohydrate catabolic process"/>
    <property type="evidence" value="ECO:0007669"/>
    <property type="project" value="TreeGrafter"/>
</dbReference>
<keyword evidence="2 6" id="KW-0378">Hydrolase</keyword>
<dbReference type="RefSeq" id="WP_109731043.1">
    <property type="nucleotide sequence ID" value="NZ_BAAACK010000018.1"/>
</dbReference>
<protein>
    <submittedName>
        <fullName evidence="7">6-phospho-beta-glucosidase</fullName>
    </submittedName>
</protein>
<dbReference type="PRINTS" id="PR00131">
    <property type="entry name" value="GLHYDRLASE1"/>
</dbReference>
<evidence type="ECO:0000313" key="7">
    <source>
        <dbReference type="EMBL" id="PWJ29914.1"/>
    </source>
</evidence>
<evidence type="ECO:0000256" key="6">
    <source>
        <dbReference type="RuleBase" id="RU004468"/>
    </source>
</evidence>
<evidence type="ECO:0000256" key="4">
    <source>
        <dbReference type="PROSITE-ProRule" id="PRU10055"/>
    </source>
</evidence>
<dbReference type="Proteomes" id="UP000245845">
    <property type="component" value="Unassembled WGS sequence"/>
</dbReference>
<dbReference type="GO" id="GO:0008422">
    <property type="term" value="F:beta-glucosidase activity"/>
    <property type="evidence" value="ECO:0007669"/>
    <property type="project" value="TreeGrafter"/>
</dbReference>
<dbReference type="NCBIfam" id="NF007356">
    <property type="entry name" value="PRK09852.1"/>
    <property type="match status" value="1"/>
</dbReference>
<evidence type="ECO:0000313" key="8">
    <source>
        <dbReference type="Proteomes" id="UP000245845"/>
    </source>
</evidence>
<dbReference type="InterPro" id="IPR033132">
    <property type="entry name" value="GH_1_N_CS"/>
</dbReference>
<dbReference type="InterPro" id="IPR018120">
    <property type="entry name" value="Glyco_hydro_1_AS"/>
</dbReference>
<sequence length="468" mass="53661">MGIFPDNFLWGGAVAANQCEGAFDEDGKGLSVQDVLPHGIRGERTAVPTEDNMKLKGIDFYHRYEEDIRLFAEMGFKVFRTSIAWSRIFPKGDESEPNEKGLEFYDRLFDECHKYGIEPLVTISHYETPLYLAEHYNGWANRKLIGFFENYVRVIFERYKGKVKYWLTFNEINSILHAPFMSGGITTPPAELSEQELYQAAHHELVASALAVKIGHEVMPGAEIGCMILSMPAYPLTPAPEDVLRAMEDEHKNYFFGDVHVRGEYPGYMKRYFKEHGIEIRFEPEDGEILKNTVDFVSFSYYMSCCAAADEDKQARGTGNLLGGVPNPTLKASEWGWQIDPKGLRYVLNQYWDRYQKPLFIVENGLGAVDELVEDENGNKTVEDDYRIEYLRSHLEQVKEAVKDGVELMGYTSWGCIDVVSASTAELKKRYGYVYVDRNDDGSGTLNRYKKKSFYWYRDVIKNNGETL</sequence>
<dbReference type="Gene3D" id="3.20.20.80">
    <property type="entry name" value="Glycosidases"/>
    <property type="match status" value="1"/>
</dbReference>
<dbReference type="InterPro" id="IPR001360">
    <property type="entry name" value="Glyco_hydro_1"/>
</dbReference>
<comment type="similarity">
    <text evidence="1 5">Belongs to the glycosyl hydrolase 1 family.</text>
</comment>
<organism evidence="7 8">
    <name type="scientific">Faecalicatena orotica</name>
    <dbReference type="NCBI Taxonomy" id="1544"/>
    <lineage>
        <taxon>Bacteria</taxon>
        <taxon>Bacillati</taxon>
        <taxon>Bacillota</taxon>
        <taxon>Clostridia</taxon>
        <taxon>Lachnospirales</taxon>
        <taxon>Lachnospiraceae</taxon>
        <taxon>Faecalicatena</taxon>
    </lineage>
</organism>
<gene>
    <name evidence="7" type="ORF">A8806_105217</name>
</gene>
<accession>A0A2Y9C9Z7</accession>
<comment type="caution">
    <text evidence="7">The sequence shown here is derived from an EMBL/GenBank/DDBJ whole genome shotgun (WGS) entry which is preliminary data.</text>
</comment>
<proteinExistence type="inferred from homology"/>
<dbReference type="NCBIfam" id="NF007158">
    <property type="entry name" value="PRK09593.1"/>
    <property type="match status" value="1"/>
</dbReference>
<keyword evidence="3 6" id="KW-0326">Glycosidase</keyword>
<dbReference type="PROSITE" id="PS00572">
    <property type="entry name" value="GLYCOSYL_HYDROL_F1_1"/>
    <property type="match status" value="1"/>
</dbReference>
<feature type="active site" description="Nucleophile" evidence="4">
    <location>
        <position position="363"/>
    </location>
</feature>
<dbReference type="FunFam" id="3.20.20.80:FF:000004">
    <property type="entry name" value="Beta-glucosidase 6-phospho-beta-glucosidase"/>
    <property type="match status" value="1"/>
</dbReference>
<evidence type="ECO:0000256" key="1">
    <source>
        <dbReference type="ARBA" id="ARBA00010838"/>
    </source>
</evidence>
<dbReference type="AlphaFoldDB" id="A0A2Y9C9Z7"/>
<dbReference type="GO" id="GO:0005829">
    <property type="term" value="C:cytosol"/>
    <property type="evidence" value="ECO:0007669"/>
    <property type="project" value="TreeGrafter"/>
</dbReference>
<dbReference type="OrthoDB" id="2339329at2"/>
<dbReference type="PANTHER" id="PTHR10353">
    <property type="entry name" value="GLYCOSYL HYDROLASE"/>
    <property type="match status" value="1"/>
</dbReference>
<keyword evidence="8" id="KW-1185">Reference proteome</keyword>
<reference evidence="7 8" key="1">
    <citation type="submission" date="2018-05" db="EMBL/GenBank/DDBJ databases">
        <title>The Hungate 1000. A catalogue of reference genomes from the rumen microbiome.</title>
        <authorList>
            <person name="Kelly W."/>
        </authorList>
    </citation>
    <scope>NUCLEOTIDE SEQUENCE [LARGE SCALE GENOMIC DNA]</scope>
    <source>
        <strain evidence="7 8">NLAE-zl-C242</strain>
    </source>
</reference>
<dbReference type="Pfam" id="PF00232">
    <property type="entry name" value="Glyco_hydro_1"/>
    <property type="match status" value="1"/>
</dbReference>
<dbReference type="PANTHER" id="PTHR10353:SF122">
    <property type="entry name" value="6-PHOSPHO-BETA-GLUCOSIDASE ASCB-RELATED"/>
    <property type="match status" value="1"/>
</dbReference>
<dbReference type="PROSITE" id="PS00653">
    <property type="entry name" value="GLYCOSYL_HYDROL_F1_2"/>
    <property type="match status" value="1"/>
</dbReference>
<dbReference type="InterPro" id="IPR017853">
    <property type="entry name" value="GH"/>
</dbReference>
<dbReference type="SUPFAM" id="SSF51445">
    <property type="entry name" value="(Trans)glycosidases"/>
    <property type="match status" value="1"/>
</dbReference>
<dbReference type="NCBIfam" id="NF007154">
    <property type="entry name" value="PRK09589.1"/>
    <property type="match status" value="1"/>
</dbReference>